<sequence>MTGPGDEATSATPGTEENGAAGGFFDEDPLEDFLRQERFAGGPREPGSSSGCLSVLLDLLSEALVAFRR</sequence>
<keyword evidence="3" id="KW-1185">Reference proteome</keyword>
<feature type="region of interest" description="Disordered" evidence="1">
    <location>
        <begin position="1"/>
        <end position="52"/>
    </location>
</feature>
<gene>
    <name evidence="2" type="ORF">Bequi_11490</name>
</gene>
<dbReference type="Proteomes" id="UP001203761">
    <property type="component" value="Unassembled WGS sequence"/>
</dbReference>
<dbReference type="EMBL" id="JAKNCJ010000007">
    <property type="protein sequence ID" value="MCL6423995.1"/>
    <property type="molecule type" value="Genomic_DNA"/>
</dbReference>
<proteinExistence type="predicted"/>
<evidence type="ECO:0000313" key="2">
    <source>
        <dbReference type="EMBL" id="MCL6423995.1"/>
    </source>
</evidence>
<evidence type="ECO:0000256" key="1">
    <source>
        <dbReference type="SAM" id="MobiDB-lite"/>
    </source>
</evidence>
<protein>
    <submittedName>
        <fullName evidence="2">Uncharacterized protein</fullName>
    </submittedName>
</protein>
<comment type="caution">
    <text evidence="2">The sequence shown here is derived from an EMBL/GenBank/DDBJ whole genome shotgun (WGS) entry which is preliminary data.</text>
</comment>
<reference evidence="2" key="1">
    <citation type="submission" date="2022-02" db="EMBL/GenBank/DDBJ databases">
        <authorList>
            <person name="Lee M."/>
            <person name="Kim S.-J."/>
            <person name="Jung M.-Y."/>
        </authorList>
    </citation>
    <scope>NUCLEOTIDE SEQUENCE</scope>
    <source>
        <strain evidence="2">JHP9</strain>
    </source>
</reference>
<name>A0ABT0R2J9_9MICO</name>
<evidence type="ECO:0000313" key="3">
    <source>
        <dbReference type="Proteomes" id="UP001203761"/>
    </source>
</evidence>
<organism evidence="2 3">
    <name type="scientific">Brachybacterium equifaecis</name>
    <dbReference type="NCBI Taxonomy" id="2910770"/>
    <lineage>
        <taxon>Bacteria</taxon>
        <taxon>Bacillati</taxon>
        <taxon>Actinomycetota</taxon>
        <taxon>Actinomycetes</taxon>
        <taxon>Micrococcales</taxon>
        <taxon>Dermabacteraceae</taxon>
        <taxon>Brachybacterium</taxon>
    </lineage>
</organism>
<accession>A0ABT0R2J9</accession>
<dbReference type="RefSeq" id="WP_249738078.1">
    <property type="nucleotide sequence ID" value="NZ_JAKNCJ010000007.1"/>
</dbReference>